<gene>
    <name evidence="2" type="ORF">G3580_00500</name>
</gene>
<keyword evidence="3" id="KW-1185">Reference proteome</keyword>
<dbReference type="AlphaFoldDB" id="A0A6C1AYN2"/>
<dbReference type="EMBL" id="CP048836">
    <property type="protein sequence ID" value="QID16233.1"/>
    <property type="molecule type" value="Genomic_DNA"/>
</dbReference>
<name>A0A6C1AYN2_9RHOO</name>
<dbReference type="KEGG" id="azq:G3580_00500"/>
<accession>A0A6C1AYN2</accession>
<organism evidence="2 3">
    <name type="scientific">Nitrogeniibacter mangrovi</name>
    <dbReference type="NCBI Taxonomy" id="2016596"/>
    <lineage>
        <taxon>Bacteria</taxon>
        <taxon>Pseudomonadati</taxon>
        <taxon>Pseudomonadota</taxon>
        <taxon>Betaproteobacteria</taxon>
        <taxon>Rhodocyclales</taxon>
        <taxon>Zoogloeaceae</taxon>
        <taxon>Nitrogeniibacter</taxon>
    </lineage>
</organism>
<sequence>MTPMTLDDCEKIFDQALLSESESAFCDAIEPLFGQYEIISLEFGRGSIFWRARTVEQEIYPNISDLDYPPPELAKQGRVNDRGIPCFYIAQGKETALAEVGATEGQLVQLAGFRIKNESPIRLAVIGEYANVQKNGYMHFAGRDPDMTIAKIINGMPRHDAVKKIYIDRFFASVLADPDASNNGYMFSRALAQSIYSRIGAKGIAFPSVKDRGGFNVAVQAEPSDQSFHNVSCIVVRIGKPRKFGLVEFTIIKSAERLDDDWNFIWLDGGDPDVIGMYNMTKEEFEMASRNPGDRNNLLRVLHSTAIRR</sequence>
<dbReference type="RefSeq" id="WP_173763400.1">
    <property type="nucleotide sequence ID" value="NZ_CP048836.1"/>
</dbReference>
<proteinExistence type="predicted"/>
<evidence type="ECO:0000313" key="2">
    <source>
        <dbReference type="EMBL" id="QID16233.1"/>
    </source>
</evidence>
<evidence type="ECO:0000259" key="1">
    <source>
        <dbReference type="Pfam" id="PF08808"/>
    </source>
</evidence>
<dbReference type="Pfam" id="PF08808">
    <property type="entry name" value="RES"/>
    <property type="match status" value="1"/>
</dbReference>
<dbReference type="Proteomes" id="UP000501991">
    <property type="component" value="Chromosome"/>
</dbReference>
<feature type="domain" description="RES" evidence="1">
    <location>
        <begin position="49"/>
        <end position="221"/>
    </location>
</feature>
<dbReference type="InterPro" id="IPR014914">
    <property type="entry name" value="RES_dom"/>
</dbReference>
<evidence type="ECO:0000313" key="3">
    <source>
        <dbReference type="Proteomes" id="UP000501991"/>
    </source>
</evidence>
<protein>
    <submittedName>
        <fullName evidence="2">RES family NAD+ phosphorylase</fullName>
    </submittedName>
</protein>
<reference evidence="2 3" key="1">
    <citation type="submission" date="2020-02" db="EMBL/GenBank/DDBJ databases">
        <title>Nitrogenibacter mangrovi gen. nov., sp. nov. isolated from mangrove sediment, a denitrifying betaproteobacterium.</title>
        <authorList>
            <person name="Liao H."/>
            <person name="Tian Y."/>
        </authorList>
    </citation>
    <scope>NUCLEOTIDE SEQUENCE [LARGE SCALE GENOMIC DNA]</scope>
    <source>
        <strain evidence="2 3">M9-3-2</strain>
    </source>
</reference>